<reference evidence="14 15" key="1">
    <citation type="journal article" date="2020" name="ISME J.">
        <title>Uncovering the hidden diversity of litter-decomposition mechanisms in mushroom-forming fungi.</title>
        <authorList>
            <person name="Floudas D."/>
            <person name="Bentzer J."/>
            <person name="Ahren D."/>
            <person name="Johansson T."/>
            <person name="Persson P."/>
            <person name="Tunlid A."/>
        </authorList>
    </citation>
    <scope>NUCLEOTIDE SEQUENCE [LARGE SCALE GENOMIC DNA]</scope>
    <source>
        <strain evidence="14 15">CBS 406.79</strain>
    </source>
</reference>
<keyword evidence="11" id="KW-0503">Monooxygenase</keyword>
<accession>A0A8H5H2V5</accession>
<dbReference type="InterPro" id="IPR001128">
    <property type="entry name" value="Cyt_P450"/>
</dbReference>
<dbReference type="AlphaFoldDB" id="A0A8H5H2V5"/>
<dbReference type="Proteomes" id="UP000518752">
    <property type="component" value="Unassembled WGS sequence"/>
</dbReference>
<evidence type="ECO:0000256" key="8">
    <source>
        <dbReference type="ARBA" id="ARBA00022989"/>
    </source>
</evidence>
<evidence type="ECO:0000256" key="2">
    <source>
        <dbReference type="ARBA" id="ARBA00004370"/>
    </source>
</evidence>
<keyword evidence="9" id="KW-0560">Oxidoreductase</keyword>
<evidence type="ECO:0000256" key="6">
    <source>
        <dbReference type="ARBA" id="ARBA00022692"/>
    </source>
</evidence>
<evidence type="ECO:0000256" key="5">
    <source>
        <dbReference type="ARBA" id="ARBA00022617"/>
    </source>
</evidence>
<comment type="pathway">
    <text evidence="3">Secondary metabolite biosynthesis; terpenoid biosynthesis.</text>
</comment>
<evidence type="ECO:0000256" key="13">
    <source>
        <dbReference type="PIRSR" id="PIRSR602401-1"/>
    </source>
</evidence>
<gene>
    <name evidence="14" type="ORF">D9757_009010</name>
</gene>
<keyword evidence="7 13" id="KW-0479">Metal-binding</keyword>
<comment type="caution">
    <text evidence="14">The sequence shown here is derived from an EMBL/GenBank/DDBJ whole genome shotgun (WGS) entry which is preliminary data.</text>
</comment>
<dbReference type="GO" id="GO:0016705">
    <property type="term" value="F:oxidoreductase activity, acting on paired donors, with incorporation or reduction of molecular oxygen"/>
    <property type="evidence" value="ECO:0007669"/>
    <property type="project" value="InterPro"/>
</dbReference>
<dbReference type="SUPFAM" id="SSF48264">
    <property type="entry name" value="Cytochrome P450"/>
    <property type="match status" value="1"/>
</dbReference>
<evidence type="ECO:0000256" key="10">
    <source>
        <dbReference type="ARBA" id="ARBA00023004"/>
    </source>
</evidence>
<organism evidence="14 15">
    <name type="scientific">Collybiopsis confluens</name>
    <dbReference type="NCBI Taxonomy" id="2823264"/>
    <lineage>
        <taxon>Eukaryota</taxon>
        <taxon>Fungi</taxon>
        <taxon>Dikarya</taxon>
        <taxon>Basidiomycota</taxon>
        <taxon>Agaricomycotina</taxon>
        <taxon>Agaricomycetes</taxon>
        <taxon>Agaricomycetidae</taxon>
        <taxon>Agaricales</taxon>
        <taxon>Marasmiineae</taxon>
        <taxon>Omphalotaceae</taxon>
        <taxon>Collybiopsis</taxon>
    </lineage>
</organism>
<evidence type="ECO:0000313" key="15">
    <source>
        <dbReference type="Proteomes" id="UP000518752"/>
    </source>
</evidence>
<keyword evidence="6" id="KW-0812">Transmembrane</keyword>
<evidence type="ECO:0000256" key="3">
    <source>
        <dbReference type="ARBA" id="ARBA00004721"/>
    </source>
</evidence>
<evidence type="ECO:0000256" key="1">
    <source>
        <dbReference type="ARBA" id="ARBA00001971"/>
    </source>
</evidence>
<sequence length="497" mass="55856">MVSESGITQREWAKQYGPVVRVVGPVGIERVMFLRPEALQKVMVKDWLDYPRPDFMRKVLGSVTGYGLLTVTGDEHRQMRKAMNPAFSIPNLTAQTDMYYDAIQGLVEIFASHTDQKEGKIIPVYEWMSKVTLDIICETAFGYRTDSLHNPHNELAEAYEHLVNLQSGTNLVKFISTIIIPGMPRFIQSELAYRYRTIFSYLPLLAPLATLVDSMHTIKRVSAKMVQDKIKESIESGVVDGDSELSGKKDIMSILVRARTREVGDGYKMSDEAMMAQVLTFLGAGHETTASGLAWVCKASLSSLSTVICLLTFYPSADVMVVSERPVSQARLRAEVTPVHTQNPRMDYKTLRDLQWLDCVVMESLRVMPPVPLTLRESGKSDYIDGYYVPKGTLFWIPIRVINTWTELWGEDAEAFRPDRWLNLPKNYNSTFSTFPFIAGPHACIGKTMAIIEMKAVLAALIANFIFEPAYDGQEAQPTTAITMKPADGMPLKVKRI</sequence>
<comment type="subcellular location">
    <subcellularLocation>
        <location evidence="2">Membrane</location>
    </subcellularLocation>
</comment>
<comment type="similarity">
    <text evidence="4">Belongs to the cytochrome P450 family.</text>
</comment>
<evidence type="ECO:0000256" key="11">
    <source>
        <dbReference type="ARBA" id="ARBA00023033"/>
    </source>
</evidence>
<evidence type="ECO:0000256" key="7">
    <source>
        <dbReference type="ARBA" id="ARBA00022723"/>
    </source>
</evidence>
<keyword evidence="12" id="KW-0472">Membrane</keyword>
<dbReference type="PANTHER" id="PTHR24305:SF166">
    <property type="entry name" value="CYTOCHROME P450 12A4, MITOCHONDRIAL-RELATED"/>
    <property type="match status" value="1"/>
</dbReference>
<feature type="binding site" description="axial binding residue" evidence="13">
    <location>
        <position position="444"/>
    </location>
    <ligand>
        <name>heme</name>
        <dbReference type="ChEBI" id="CHEBI:30413"/>
    </ligand>
    <ligandPart>
        <name>Fe</name>
        <dbReference type="ChEBI" id="CHEBI:18248"/>
    </ligandPart>
</feature>
<dbReference type="GO" id="GO:0016020">
    <property type="term" value="C:membrane"/>
    <property type="evidence" value="ECO:0007669"/>
    <property type="project" value="UniProtKB-SubCell"/>
</dbReference>
<dbReference type="InterPro" id="IPR050121">
    <property type="entry name" value="Cytochrome_P450_monoxygenase"/>
</dbReference>
<evidence type="ECO:0000313" key="14">
    <source>
        <dbReference type="EMBL" id="KAF5375769.1"/>
    </source>
</evidence>
<dbReference type="PANTHER" id="PTHR24305">
    <property type="entry name" value="CYTOCHROME P450"/>
    <property type="match status" value="1"/>
</dbReference>
<dbReference type="Pfam" id="PF00067">
    <property type="entry name" value="p450"/>
    <property type="match status" value="2"/>
</dbReference>
<name>A0A8H5H2V5_9AGAR</name>
<keyword evidence="8" id="KW-1133">Transmembrane helix</keyword>
<keyword evidence="15" id="KW-1185">Reference proteome</keyword>
<evidence type="ECO:0000256" key="12">
    <source>
        <dbReference type="ARBA" id="ARBA00023136"/>
    </source>
</evidence>
<evidence type="ECO:0000256" key="4">
    <source>
        <dbReference type="ARBA" id="ARBA00010617"/>
    </source>
</evidence>
<evidence type="ECO:0000256" key="9">
    <source>
        <dbReference type="ARBA" id="ARBA00023002"/>
    </source>
</evidence>
<keyword evidence="10 13" id="KW-0408">Iron</keyword>
<dbReference type="InterPro" id="IPR002401">
    <property type="entry name" value="Cyt_P450_E_grp-I"/>
</dbReference>
<comment type="cofactor">
    <cofactor evidence="1 13">
        <name>heme</name>
        <dbReference type="ChEBI" id="CHEBI:30413"/>
    </cofactor>
</comment>
<protein>
    <recommendedName>
        <fullName evidence="16">Cytochrome P450</fullName>
    </recommendedName>
</protein>
<dbReference type="GO" id="GO:0020037">
    <property type="term" value="F:heme binding"/>
    <property type="evidence" value="ECO:0007669"/>
    <property type="project" value="InterPro"/>
</dbReference>
<dbReference type="InterPro" id="IPR036396">
    <property type="entry name" value="Cyt_P450_sf"/>
</dbReference>
<dbReference type="Gene3D" id="1.10.630.10">
    <property type="entry name" value="Cytochrome P450"/>
    <property type="match status" value="1"/>
</dbReference>
<dbReference type="PRINTS" id="PR00385">
    <property type="entry name" value="P450"/>
</dbReference>
<keyword evidence="5 13" id="KW-0349">Heme</keyword>
<proteinExistence type="inferred from homology"/>
<dbReference type="GO" id="GO:0005506">
    <property type="term" value="F:iron ion binding"/>
    <property type="evidence" value="ECO:0007669"/>
    <property type="project" value="InterPro"/>
</dbReference>
<dbReference type="EMBL" id="JAACJN010000095">
    <property type="protein sequence ID" value="KAF5375769.1"/>
    <property type="molecule type" value="Genomic_DNA"/>
</dbReference>
<dbReference type="OrthoDB" id="10029320at2759"/>
<evidence type="ECO:0008006" key="16">
    <source>
        <dbReference type="Google" id="ProtNLM"/>
    </source>
</evidence>
<dbReference type="PRINTS" id="PR00463">
    <property type="entry name" value="EP450I"/>
</dbReference>
<dbReference type="GO" id="GO:0004497">
    <property type="term" value="F:monooxygenase activity"/>
    <property type="evidence" value="ECO:0007669"/>
    <property type="project" value="UniProtKB-KW"/>
</dbReference>